<comment type="similarity">
    <text evidence="2">Belongs to the DNA polymerase type-B-like family.</text>
</comment>
<evidence type="ECO:0000259" key="8">
    <source>
        <dbReference type="Pfam" id="PF03828"/>
    </source>
</evidence>
<evidence type="ECO:0000259" key="9">
    <source>
        <dbReference type="Pfam" id="PF22600"/>
    </source>
</evidence>
<dbReference type="SUPFAM" id="SSF81301">
    <property type="entry name" value="Nucleotidyltransferase"/>
    <property type="match status" value="1"/>
</dbReference>
<name>A0ABD1Z3W6_9MARC</name>
<comment type="cofactor">
    <cofactor evidence="1">
        <name>Mn(2+)</name>
        <dbReference type="ChEBI" id="CHEBI:29035"/>
    </cofactor>
</comment>
<dbReference type="Gene3D" id="1.10.1410.10">
    <property type="match status" value="1"/>
</dbReference>
<dbReference type="GO" id="GO:0046872">
    <property type="term" value="F:metal ion binding"/>
    <property type="evidence" value="ECO:0007669"/>
    <property type="project" value="UniProtKB-KW"/>
</dbReference>
<feature type="compositionally biased region" description="Basic and acidic residues" evidence="7">
    <location>
        <begin position="597"/>
        <end position="612"/>
    </location>
</feature>
<accession>A0ABD1Z3W6</accession>
<evidence type="ECO:0000313" key="11">
    <source>
        <dbReference type="Proteomes" id="UP001605036"/>
    </source>
</evidence>
<keyword evidence="11" id="KW-1185">Reference proteome</keyword>
<feature type="domain" description="PAP-associated" evidence="8">
    <location>
        <begin position="445"/>
        <end position="503"/>
    </location>
</feature>
<sequence>MIEGWRGQFTTEPTCHPTNVFFGGSFWPRELLACAIVKRPKGETKLVRTLSDFTMQLDSGSMATEAAETPIILYETLGALGEDSDDDHSLALPSYAFPLDSPDRETTVSKKLTAANGQVGLDETLASGVLENEEKQETGAVLNDEQEACILVRSTEEQKDICSPNPDIAVSGGDETEPCISPSRKDDEIGFLSLESEVPDVDHEGQVPVAEEQDLTLLYGANKAPKEAPPWARTRASHDTWFKSPFLQLHQEIVDFSNFVTPTEKEQKIRDDAVERVTEVVLSIWPSCQVKIFGSFATGLYLPASDIDMVILESGCQAPQVGLKALAKALNRKNLVKKLQVIGKARVPIVKFVEAGSNIPFDISFDVANGPEAADFIKGAMKIFPPLRPLCMVLKMFLQQRELNEVYTGGIGSYALLVMLLTHLQTHPSRKNFNSRGEPCPLENNLGILLVDFFDFYGRVLNVREVGISCRSGGRFYNKRARGFVDNGRPFLLSVEDPQKPDNDIGKNSYNVMKIRSAFVLAHRLLTKLEIEDIPEHVGLLGRVVRLDKELTRREVALPELPPWMQSAKKSPGNPSSSGFTHGKEPLTPVASQRLRWHQDEEFPRGGESEKLSRKRKRALDRAARSAANNDFVPTSRKHKRGEDPQFDGTSGPSSAKGKKSKREGIKRDSERLGLIDKEAEQRKGSKKRKSSQRSPEAEVQEPSSSHSKRSNSKRSKSRRREGSREEGEIILEDDATFTQVGNGRDHAAGEATGGVGNGISRHKRWFRDSGSSSDLHKRDGPVGDDRGRQEVRNEGGRSSRKVLVTSAHKKVTYP</sequence>
<dbReference type="GO" id="GO:1990817">
    <property type="term" value="F:poly(A) RNA polymerase activity"/>
    <property type="evidence" value="ECO:0007669"/>
    <property type="project" value="UniProtKB-EC"/>
</dbReference>
<dbReference type="PANTHER" id="PTHR23092">
    <property type="entry name" value="POLY(A) RNA POLYMERASE"/>
    <property type="match status" value="1"/>
</dbReference>
<dbReference type="EC" id="2.7.7.19" evidence="3"/>
<dbReference type="EMBL" id="JBHFFA010000003">
    <property type="protein sequence ID" value="KAL2636262.1"/>
    <property type="molecule type" value="Genomic_DNA"/>
</dbReference>
<proteinExistence type="inferred from homology"/>
<evidence type="ECO:0000256" key="6">
    <source>
        <dbReference type="ARBA" id="ARBA00022842"/>
    </source>
</evidence>
<comment type="caution">
    <text evidence="10">The sequence shown here is derived from an EMBL/GenBank/DDBJ whole genome shotgun (WGS) entry which is preliminary data.</text>
</comment>
<feature type="compositionally biased region" description="Basic and acidic residues" evidence="7">
    <location>
        <begin position="663"/>
        <end position="684"/>
    </location>
</feature>
<dbReference type="InterPro" id="IPR054708">
    <property type="entry name" value="MTPAP-like_central"/>
</dbReference>
<feature type="domain" description="Poly(A) RNA polymerase mitochondrial-like central palm" evidence="9">
    <location>
        <begin position="249"/>
        <end position="370"/>
    </location>
</feature>
<feature type="compositionally biased region" description="Basic residues" evidence="7">
    <location>
        <begin position="707"/>
        <end position="720"/>
    </location>
</feature>
<evidence type="ECO:0000313" key="10">
    <source>
        <dbReference type="EMBL" id="KAL2636262.1"/>
    </source>
</evidence>
<evidence type="ECO:0000256" key="7">
    <source>
        <dbReference type="SAM" id="MobiDB-lite"/>
    </source>
</evidence>
<dbReference type="GO" id="GO:0016070">
    <property type="term" value="P:RNA metabolic process"/>
    <property type="evidence" value="ECO:0007669"/>
    <property type="project" value="UniProtKB-ARBA"/>
</dbReference>
<evidence type="ECO:0000256" key="4">
    <source>
        <dbReference type="ARBA" id="ARBA00022679"/>
    </source>
</evidence>
<keyword evidence="4" id="KW-0808">Transferase</keyword>
<dbReference type="PANTHER" id="PTHR23092:SF15">
    <property type="entry name" value="INACTIVE NON-CANONICAL POLY(A) RNA POLYMERASE PROTEIN TRF4-2-RELATED"/>
    <property type="match status" value="1"/>
</dbReference>
<gene>
    <name evidence="10" type="ORF">R1flu_007741</name>
</gene>
<dbReference type="Pfam" id="PF22600">
    <property type="entry name" value="MTPAP-like_central"/>
    <property type="match status" value="1"/>
</dbReference>
<feature type="region of interest" description="Disordered" evidence="7">
    <location>
        <begin position="562"/>
        <end position="815"/>
    </location>
</feature>
<dbReference type="CDD" id="cd05402">
    <property type="entry name" value="NT_PAP_TUTase"/>
    <property type="match status" value="1"/>
</dbReference>
<dbReference type="FunFam" id="3.30.460.10:FF:000006">
    <property type="entry name" value="non-canonical poly(A) RNA polymerase PAPD5"/>
    <property type="match status" value="1"/>
</dbReference>
<dbReference type="AlphaFoldDB" id="A0ABD1Z3W6"/>
<evidence type="ECO:0000256" key="2">
    <source>
        <dbReference type="ARBA" id="ARBA00008593"/>
    </source>
</evidence>
<keyword evidence="5" id="KW-0479">Metal-binding</keyword>
<keyword evidence="6" id="KW-0460">Magnesium</keyword>
<feature type="compositionally biased region" description="Basic and acidic residues" evidence="7">
    <location>
        <begin position="775"/>
        <end position="798"/>
    </location>
</feature>
<reference evidence="10 11" key="1">
    <citation type="submission" date="2024-09" db="EMBL/GenBank/DDBJ databases">
        <title>Chromosome-scale assembly of Riccia fluitans.</title>
        <authorList>
            <person name="Paukszto L."/>
            <person name="Sawicki J."/>
            <person name="Karawczyk K."/>
            <person name="Piernik-Szablinska J."/>
            <person name="Szczecinska M."/>
            <person name="Mazdziarz M."/>
        </authorList>
    </citation>
    <scope>NUCLEOTIDE SEQUENCE [LARGE SCALE GENOMIC DNA]</scope>
    <source>
        <strain evidence="10">Rf_01</strain>
        <tissue evidence="10">Aerial parts of the thallus</tissue>
    </source>
</reference>
<dbReference type="Gene3D" id="3.30.460.10">
    <property type="entry name" value="Beta Polymerase, domain 2"/>
    <property type="match status" value="1"/>
</dbReference>
<dbReference type="InterPro" id="IPR045862">
    <property type="entry name" value="Trf4-like"/>
</dbReference>
<dbReference type="Pfam" id="PF03828">
    <property type="entry name" value="PAP_assoc"/>
    <property type="match status" value="1"/>
</dbReference>
<evidence type="ECO:0000256" key="3">
    <source>
        <dbReference type="ARBA" id="ARBA00012388"/>
    </source>
</evidence>
<dbReference type="Proteomes" id="UP001605036">
    <property type="component" value="Unassembled WGS sequence"/>
</dbReference>
<evidence type="ECO:0000256" key="5">
    <source>
        <dbReference type="ARBA" id="ARBA00022723"/>
    </source>
</evidence>
<dbReference type="SUPFAM" id="SSF81631">
    <property type="entry name" value="PAP/OAS1 substrate-binding domain"/>
    <property type="match status" value="1"/>
</dbReference>
<evidence type="ECO:0000256" key="1">
    <source>
        <dbReference type="ARBA" id="ARBA00001936"/>
    </source>
</evidence>
<dbReference type="InterPro" id="IPR043519">
    <property type="entry name" value="NT_sf"/>
</dbReference>
<protein>
    <recommendedName>
        <fullName evidence="3">polynucleotide adenylyltransferase</fullName>
        <ecNumber evidence="3">2.7.7.19</ecNumber>
    </recommendedName>
</protein>
<dbReference type="InterPro" id="IPR002058">
    <property type="entry name" value="PAP_assoc"/>
</dbReference>
<organism evidence="10 11">
    <name type="scientific">Riccia fluitans</name>
    <dbReference type="NCBI Taxonomy" id="41844"/>
    <lineage>
        <taxon>Eukaryota</taxon>
        <taxon>Viridiplantae</taxon>
        <taxon>Streptophyta</taxon>
        <taxon>Embryophyta</taxon>
        <taxon>Marchantiophyta</taxon>
        <taxon>Marchantiopsida</taxon>
        <taxon>Marchantiidae</taxon>
        <taxon>Marchantiales</taxon>
        <taxon>Ricciaceae</taxon>
        <taxon>Riccia</taxon>
    </lineage>
</organism>